<proteinExistence type="predicted"/>
<dbReference type="RefSeq" id="WP_379682170.1">
    <property type="nucleotide sequence ID" value="NZ_JBHLYW010000009.1"/>
</dbReference>
<sequence>MKKILHVLLLIQGGLIMAQTKTLVTMYGEKVQYNPNPIVNANNGLTAASGNVQLGGSLTIPSTVITASPTNTLAIVGLQSGVGTDNFMMVSSGGILKTLAPTALPMWGLKGNGSTVAGTNFLGTTDDVDLIFKRKSIQAGQLGATNTAFGVDAFSGAIGGASQNVAIGVGALKNAYGSYNNVAVGYSALPAINGGAHNLAIGGASLMSNTSGNHNVSVGSATMYYNSTGGYNTIVGNASLQYCTTGASFNASLGHSVLTQLLTGNFNLAAGYMAGNALTTGSNNIILGSHAGASYFAVMDNSIILGAKARVNGNNETNEIVIGYGAVGRGSNTVTIGDSTIGSIGGYQPWSNVSDVRLKKDINDSVFGLNFITKLRPVTYFMQSGPTDLKTGFIAQEVETVANSIDYQFSGVVKPQSKDGYYSLSYAEFVVPLVKAVQEQQAEIESQNSKINELQQEVRNMKKILDELLKKG</sequence>
<reference evidence="4 5" key="1">
    <citation type="submission" date="2024-09" db="EMBL/GenBank/DDBJ databases">
        <authorList>
            <person name="Sun Q."/>
            <person name="Mori K."/>
        </authorList>
    </citation>
    <scope>NUCLEOTIDE SEQUENCE [LARGE SCALE GENOMIC DNA]</scope>
    <source>
        <strain evidence="4 5">CGMCC 1.12926</strain>
    </source>
</reference>
<name>A0ABV6BRP5_9FLAO</name>
<feature type="coiled-coil region" evidence="1">
    <location>
        <begin position="434"/>
        <end position="471"/>
    </location>
</feature>
<dbReference type="Pfam" id="PF13884">
    <property type="entry name" value="Peptidase_S74"/>
    <property type="match status" value="1"/>
</dbReference>
<evidence type="ECO:0000313" key="5">
    <source>
        <dbReference type="Proteomes" id="UP001589734"/>
    </source>
</evidence>
<feature type="chain" id="PRO_5046909192" evidence="2">
    <location>
        <begin position="19"/>
        <end position="472"/>
    </location>
</feature>
<dbReference type="PROSITE" id="PS51688">
    <property type="entry name" value="ICA"/>
    <property type="match status" value="1"/>
</dbReference>
<feature type="signal peptide" evidence="2">
    <location>
        <begin position="1"/>
        <end position="18"/>
    </location>
</feature>
<gene>
    <name evidence="4" type="ORF">ACFFLS_13820</name>
</gene>
<organism evidence="4 5">
    <name type="scientific">Flavobacterium procerum</name>
    <dbReference type="NCBI Taxonomy" id="1455569"/>
    <lineage>
        <taxon>Bacteria</taxon>
        <taxon>Pseudomonadati</taxon>
        <taxon>Bacteroidota</taxon>
        <taxon>Flavobacteriia</taxon>
        <taxon>Flavobacteriales</taxon>
        <taxon>Flavobacteriaceae</taxon>
        <taxon>Flavobacterium</taxon>
    </lineage>
</organism>
<comment type="caution">
    <text evidence="4">The sequence shown here is derived from an EMBL/GenBank/DDBJ whole genome shotgun (WGS) entry which is preliminary data.</text>
</comment>
<dbReference type="EMBL" id="JBHLYW010000009">
    <property type="protein sequence ID" value="MFC0078125.1"/>
    <property type="molecule type" value="Genomic_DNA"/>
</dbReference>
<feature type="domain" description="Peptidase S74" evidence="3">
    <location>
        <begin position="354"/>
        <end position="451"/>
    </location>
</feature>
<evidence type="ECO:0000256" key="2">
    <source>
        <dbReference type="SAM" id="SignalP"/>
    </source>
</evidence>
<keyword evidence="2" id="KW-0732">Signal</keyword>
<protein>
    <submittedName>
        <fullName evidence="4">Tail fiber domain-containing protein</fullName>
    </submittedName>
</protein>
<accession>A0ABV6BRP5</accession>
<keyword evidence="1" id="KW-0175">Coiled coil</keyword>
<evidence type="ECO:0000313" key="4">
    <source>
        <dbReference type="EMBL" id="MFC0078125.1"/>
    </source>
</evidence>
<dbReference type="Proteomes" id="UP001589734">
    <property type="component" value="Unassembled WGS sequence"/>
</dbReference>
<dbReference type="InterPro" id="IPR030392">
    <property type="entry name" value="S74_ICA"/>
</dbReference>
<evidence type="ECO:0000259" key="3">
    <source>
        <dbReference type="PROSITE" id="PS51688"/>
    </source>
</evidence>
<keyword evidence="5" id="KW-1185">Reference proteome</keyword>
<evidence type="ECO:0000256" key="1">
    <source>
        <dbReference type="SAM" id="Coils"/>
    </source>
</evidence>